<dbReference type="Proteomes" id="UP000474296">
    <property type="component" value="Unassembled WGS sequence"/>
</dbReference>
<comment type="caution">
    <text evidence="1">The sequence shown here is derived from an EMBL/GenBank/DDBJ whole genome shotgun (WGS) entry which is preliminary data.</text>
</comment>
<proteinExistence type="predicted"/>
<evidence type="ECO:0000313" key="1">
    <source>
        <dbReference type="EMBL" id="NER15648.1"/>
    </source>
</evidence>
<name>A0A6M0CCU5_9FLAO</name>
<protein>
    <recommendedName>
        <fullName evidence="3">DUF1569 domain-containing protein</fullName>
    </recommendedName>
</protein>
<accession>A0A6M0CCU5</accession>
<sequence>MKKEFSLISTYIEQGDTLNKKVSKSPVIWHLAHSVKVINSISKALKTSNPDDYKPRFNLVGTIVLTAGSIPRGRGKAPKKSQPGDTIDVEELKKYIEIAKQEFSNLKKLDPKSHFSHPYFGQLNLKKAKKFIKIHTRHHLKIIKDIIQ</sequence>
<organism evidence="1 2">
    <name type="scientific">Spongiivirga citrea</name>
    <dbReference type="NCBI Taxonomy" id="1481457"/>
    <lineage>
        <taxon>Bacteria</taxon>
        <taxon>Pseudomonadati</taxon>
        <taxon>Bacteroidota</taxon>
        <taxon>Flavobacteriia</taxon>
        <taxon>Flavobacteriales</taxon>
        <taxon>Flavobacteriaceae</taxon>
        <taxon>Spongiivirga</taxon>
    </lineage>
</organism>
<dbReference type="EMBL" id="JAABOQ010000001">
    <property type="protein sequence ID" value="NER15648.1"/>
    <property type="molecule type" value="Genomic_DNA"/>
</dbReference>
<dbReference type="RefSeq" id="WP_164028925.1">
    <property type="nucleotide sequence ID" value="NZ_JAABOQ010000001.1"/>
</dbReference>
<evidence type="ECO:0008006" key="3">
    <source>
        <dbReference type="Google" id="ProtNLM"/>
    </source>
</evidence>
<dbReference type="Gene3D" id="1.20.120.450">
    <property type="entry name" value="dinb family like domain"/>
    <property type="match status" value="1"/>
</dbReference>
<gene>
    <name evidence="1" type="ORF">GWK10_00400</name>
</gene>
<dbReference type="InterPro" id="IPR034660">
    <property type="entry name" value="DinB/YfiT-like"/>
</dbReference>
<reference evidence="1 2" key="1">
    <citation type="submission" date="2020-01" db="EMBL/GenBank/DDBJ databases">
        <title>Spongiivirga citrea KCTC 32990T.</title>
        <authorList>
            <person name="Wang G."/>
        </authorList>
    </citation>
    <scope>NUCLEOTIDE SEQUENCE [LARGE SCALE GENOMIC DNA]</scope>
    <source>
        <strain evidence="1 2">KCTC 32990</strain>
    </source>
</reference>
<keyword evidence="2" id="KW-1185">Reference proteome</keyword>
<dbReference type="AlphaFoldDB" id="A0A6M0CCU5"/>
<evidence type="ECO:0000313" key="2">
    <source>
        <dbReference type="Proteomes" id="UP000474296"/>
    </source>
</evidence>